<dbReference type="Proteomes" id="UP000005631">
    <property type="component" value="Chromosome"/>
</dbReference>
<dbReference type="PATRIC" id="fig|926562.3.peg.2943"/>
<dbReference type="RefSeq" id="WP_014203234.1">
    <property type="nucleotide sequence ID" value="NC_016599.1"/>
</dbReference>
<name>G8R1E2_OWEHD</name>
<dbReference type="OrthoDB" id="822590at2"/>
<dbReference type="HOGENOM" id="CLU_1194092_0_0_10"/>
<dbReference type="eggNOG" id="ENOG5032YA3">
    <property type="taxonomic scope" value="Bacteria"/>
</dbReference>
<organism evidence="1 2">
    <name type="scientific">Owenweeksia hongkongensis (strain DSM 17368 / CIP 108786 / JCM 12287 / NRRL B-23963 / UST20020801)</name>
    <dbReference type="NCBI Taxonomy" id="926562"/>
    <lineage>
        <taxon>Bacteria</taxon>
        <taxon>Pseudomonadati</taxon>
        <taxon>Bacteroidota</taxon>
        <taxon>Flavobacteriia</taxon>
        <taxon>Flavobacteriales</taxon>
        <taxon>Owenweeksiaceae</taxon>
        <taxon>Owenweeksia</taxon>
    </lineage>
</organism>
<dbReference type="STRING" id="926562.Oweho_2928"/>
<accession>G8R1E2</accession>
<protein>
    <submittedName>
        <fullName evidence="1">Uncharacterized protein</fullName>
    </submittedName>
</protein>
<gene>
    <name evidence="1" type="ordered locus">Oweho_2928</name>
</gene>
<evidence type="ECO:0000313" key="1">
    <source>
        <dbReference type="EMBL" id="AEV33885.1"/>
    </source>
</evidence>
<proteinExistence type="predicted"/>
<reference evidence="1 2" key="1">
    <citation type="journal article" date="2012" name="Stand. Genomic Sci.">
        <title>Genome sequence of the orange-pigmented seawater bacterium Owenweeksia hongkongensis type strain (UST20020801(T)).</title>
        <authorList>
            <person name="Riedel T."/>
            <person name="Held B."/>
            <person name="Nolan M."/>
            <person name="Lucas S."/>
            <person name="Lapidus A."/>
            <person name="Tice H."/>
            <person name="Del Rio T.G."/>
            <person name="Cheng J.F."/>
            <person name="Han C."/>
            <person name="Tapia R."/>
            <person name="Goodwin L.A."/>
            <person name="Pitluck S."/>
            <person name="Liolios K."/>
            <person name="Mavromatis K."/>
            <person name="Pagani I."/>
            <person name="Ivanova N."/>
            <person name="Mikhailova N."/>
            <person name="Pati A."/>
            <person name="Chen A."/>
            <person name="Palaniappan K."/>
            <person name="Rohde M."/>
            <person name="Tindall B.J."/>
            <person name="Detter J.C."/>
            <person name="Goker M."/>
            <person name="Woyke T."/>
            <person name="Bristow J."/>
            <person name="Eisen J.A."/>
            <person name="Markowitz V."/>
            <person name="Hugenholtz P."/>
            <person name="Klenk H.P."/>
            <person name="Kyrpides N.C."/>
        </authorList>
    </citation>
    <scope>NUCLEOTIDE SEQUENCE</scope>
    <source>
        <strain evidence="2">DSM 17368 / JCM 12287 / NRRL B-23963</strain>
    </source>
</reference>
<keyword evidence="2" id="KW-1185">Reference proteome</keyword>
<evidence type="ECO:0000313" key="2">
    <source>
        <dbReference type="Proteomes" id="UP000005631"/>
    </source>
</evidence>
<sequence>MTSTTPQPQEPQNEPLRFNWRKNGFEFLSIFIAVISAFALNNWNENRRDAHSENKILTEIYNGLEKDLEDIKLNVGGHKLGIAGCNYFKKVFTGKEVNTDSVMFHYHYLTRDFISIQNVAGYETLKSKGLELVENDSLRLKIIGLYEYDYNILRKLEEEYHEMQFQKNYFKELNNILAPHFNFDSTGAASGIELPLYMDDIQKKKSLLYLWKIQNNRDFILTYYLQIEKSINEVRNQIQKEING</sequence>
<dbReference type="KEGG" id="oho:Oweho_2928"/>
<dbReference type="AlphaFoldDB" id="G8R1E2"/>
<dbReference type="EMBL" id="CP003156">
    <property type="protein sequence ID" value="AEV33885.1"/>
    <property type="molecule type" value="Genomic_DNA"/>
</dbReference>